<dbReference type="InterPro" id="IPR032176">
    <property type="entry name" value="DUF5009"/>
</dbReference>
<dbReference type="PANTHER" id="PTHR31061">
    <property type="entry name" value="LD22376P"/>
    <property type="match status" value="1"/>
</dbReference>
<feature type="transmembrane region" description="Helical" evidence="1">
    <location>
        <begin position="246"/>
        <end position="267"/>
    </location>
</feature>
<feature type="transmembrane region" description="Helical" evidence="1">
    <location>
        <begin position="83"/>
        <end position="106"/>
    </location>
</feature>
<evidence type="ECO:0000313" key="4">
    <source>
        <dbReference type="Proteomes" id="UP000243494"/>
    </source>
</evidence>
<organism evidence="3 4">
    <name type="scientific">Romboutsia maritimum</name>
    <dbReference type="NCBI Taxonomy" id="2020948"/>
    <lineage>
        <taxon>Bacteria</taxon>
        <taxon>Bacillati</taxon>
        <taxon>Bacillota</taxon>
        <taxon>Clostridia</taxon>
        <taxon>Peptostreptococcales</taxon>
        <taxon>Peptostreptococcaceae</taxon>
        <taxon>Romboutsia</taxon>
    </lineage>
</organism>
<evidence type="ECO:0000259" key="2">
    <source>
        <dbReference type="Pfam" id="PF16401"/>
    </source>
</evidence>
<keyword evidence="1" id="KW-0812">Transmembrane</keyword>
<keyword evidence="1" id="KW-0472">Membrane</keyword>
<feature type="transmembrane region" description="Helical" evidence="1">
    <location>
        <begin position="161"/>
        <end position="180"/>
    </location>
</feature>
<feature type="transmembrane region" description="Helical" evidence="1">
    <location>
        <begin position="16"/>
        <end position="34"/>
    </location>
</feature>
<reference evidence="3 4" key="1">
    <citation type="journal article" date="2017" name="Genome Announc.">
        <title>Draft Genome Sequence of Romboutsia maritimum sp. nov. Strain CCRI-22766(T), Isolated from Coastal Estuarine Mud.</title>
        <authorList>
            <person name="Maheux A.F."/>
            <person name="Boudreau D.K."/>
            <person name="Berube E."/>
            <person name="Boissinot M."/>
            <person name="Raymond F."/>
            <person name="Brodeur S."/>
            <person name="Corbeil J."/>
            <person name="Brightwell G."/>
            <person name="Broda D."/>
            <person name="Omar R.F."/>
            <person name="Bergeron M.G."/>
        </authorList>
    </citation>
    <scope>NUCLEOTIDE SEQUENCE [LARGE SCALE GENOMIC DNA]</scope>
    <source>
        <strain evidence="3 4">CCRI-22766</strain>
    </source>
</reference>
<dbReference type="RefSeq" id="WP_095406031.1">
    <property type="nucleotide sequence ID" value="NZ_NOJZ02000015.1"/>
</dbReference>
<feature type="transmembrane region" description="Helical" evidence="1">
    <location>
        <begin position="273"/>
        <end position="296"/>
    </location>
</feature>
<dbReference type="EMBL" id="NOJZ02000015">
    <property type="protein sequence ID" value="RDY23256.1"/>
    <property type="molecule type" value="Genomic_DNA"/>
</dbReference>
<dbReference type="OrthoDB" id="9788724at2"/>
<accession>A0A371IRZ3</accession>
<evidence type="ECO:0000313" key="3">
    <source>
        <dbReference type="EMBL" id="RDY23256.1"/>
    </source>
</evidence>
<gene>
    <name evidence="3" type="ORF">CHF27_008920</name>
</gene>
<proteinExistence type="predicted"/>
<comment type="caution">
    <text evidence="3">The sequence shown here is derived from an EMBL/GenBank/DDBJ whole genome shotgun (WGS) entry which is preliminary data.</text>
</comment>
<keyword evidence="1" id="KW-1133">Transmembrane helix</keyword>
<feature type="transmembrane region" description="Helical" evidence="1">
    <location>
        <begin position="215"/>
        <end position="234"/>
    </location>
</feature>
<feature type="transmembrane region" description="Helical" evidence="1">
    <location>
        <begin position="118"/>
        <end position="140"/>
    </location>
</feature>
<keyword evidence="4" id="KW-1185">Reference proteome</keyword>
<dbReference type="Proteomes" id="UP000243494">
    <property type="component" value="Unassembled WGS sequence"/>
</dbReference>
<dbReference type="PANTHER" id="PTHR31061:SF24">
    <property type="entry name" value="LD22376P"/>
    <property type="match status" value="1"/>
</dbReference>
<feature type="transmembrane region" description="Helical" evidence="1">
    <location>
        <begin position="366"/>
        <end position="384"/>
    </location>
</feature>
<dbReference type="AlphaFoldDB" id="A0A371IRZ3"/>
<sequence>MNDKISVSKRIKSIDIIRGLSVALMIIGNNPGSWARNYPQLRHSLWNGVTLVDFVFPFFILAMSVSIPIAIENKFSKEKSTGFIIGDIIKRSLILIIFGILLNYISNNDLKTIRIPGVLQRLGFVYFVTSIIYITIRSLTFRKKLEEKNFKEDDYIKNYRYIIVSLLIIVLAIVVSYYFIAKPYGFFEEGNLAQKVDTMILNGHLYNERFDPEGILTNIVAISTGCLGCALGCIIKNNKKDDYKKLFEIIIIGVVCLIGAFLFERVFPFNKRLWSSSFVLLTGGAFGVVLGILYFISDIKEKYKIFTPLIALGSSAIFTYMALEIIDRTLWMVSINSKMFEEPLKFCNWVTYTFITPWAGQVYDSLIFSLGYLLVWIIIMMFMYRKKIFIRI</sequence>
<evidence type="ECO:0000256" key="1">
    <source>
        <dbReference type="SAM" id="Phobius"/>
    </source>
</evidence>
<feature type="transmembrane region" description="Helical" evidence="1">
    <location>
        <begin position="54"/>
        <end position="71"/>
    </location>
</feature>
<feature type="domain" description="DUF5009" evidence="2">
    <location>
        <begin position="47"/>
        <end position="148"/>
    </location>
</feature>
<feature type="transmembrane region" description="Helical" evidence="1">
    <location>
        <begin position="303"/>
        <end position="323"/>
    </location>
</feature>
<name>A0A371IRZ3_9FIRM</name>
<protein>
    <submittedName>
        <fullName evidence="3">DUF5009 domain-containing protein</fullName>
    </submittedName>
</protein>
<dbReference type="Pfam" id="PF16401">
    <property type="entry name" value="DUF5009"/>
    <property type="match status" value="1"/>
</dbReference>